<protein>
    <submittedName>
        <fullName evidence="1">Uncharacterized protein</fullName>
    </submittedName>
</protein>
<sequence length="41" mass="4507">MVENSGSINNKVRSIIYLHSEKVLAVAIRNYTDGSEAKISV</sequence>
<dbReference type="EMBL" id="LRGB01013564">
    <property type="protein sequence ID" value="KZR99462.1"/>
    <property type="molecule type" value="Genomic_DNA"/>
</dbReference>
<dbReference type="AlphaFoldDB" id="A0A162F053"/>
<organism evidence="1 2">
    <name type="scientific">Daphnia magna</name>
    <dbReference type="NCBI Taxonomy" id="35525"/>
    <lineage>
        <taxon>Eukaryota</taxon>
        <taxon>Metazoa</taxon>
        <taxon>Ecdysozoa</taxon>
        <taxon>Arthropoda</taxon>
        <taxon>Crustacea</taxon>
        <taxon>Branchiopoda</taxon>
        <taxon>Diplostraca</taxon>
        <taxon>Cladocera</taxon>
        <taxon>Anomopoda</taxon>
        <taxon>Daphniidae</taxon>
        <taxon>Daphnia</taxon>
    </lineage>
</organism>
<gene>
    <name evidence="1" type="ORF">APZ42_004653</name>
</gene>
<proteinExistence type="predicted"/>
<keyword evidence="2" id="KW-1185">Reference proteome</keyword>
<name>A0A162F053_9CRUS</name>
<comment type="caution">
    <text evidence="1">The sequence shown here is derived from an EMBL/GenBank/DDBJ whole genome shotgun (WGS) entry which is preliminary data.</text>
</comment>
<evidence type="ECO:0000313" key="1">
    <source>
        <dbReference type="EMBL" id="KZR99462.1"/>
    </source>
</evidence>
<evidence type="ECO:0000313" key="2">
    <source>
        <dbReference type="Proteomes" id="UP000076858"/>
    </source>
</evidence>
<reference evidence="1 2" key="1">
    <citation type="submission" date="2016-03" db="EMBL/GenBank/DDBJ databases">
        <title>EvidentialGene: Evidence-directed Construction of Genes on Genomes.</title>
        <authorList>
            <person name="Gilbert D.G."/>
            <person name="Choi J.-H."/>
            <person name="Mockaitis K."/>
            <person name="Colbourne J."/>
            <person name="Pfrender M."/>
        </authorList>
    </citation>
    <scope>NUCLEOTIDE SEQUENCE [LARGE SCALE GENOMIC DNA]</scope>
    <source>
        <strain evidence="1 2">Xinb3</strain>
        <tissue evidence="1">Complete organism</tissue>
    </source>
</reference>
<accession>A0A162F053</accession>
<dbReference type="Proteomes" id="UP000076858">
    <property type="component" value="Unassembled WGS sequence"/>
</dbReference>